<proteinExistence type="predicted"/>
<dbReference type="NCBIfam" id="TIGR01760">
    <property type="entry name" value="tape_meas_TP901"/>
    <property type="match status" value="1"/>
</dbReference>
<reference evidence="3 4" key="1">
    <citation type="submission" date="2017-09" db="EMBL/GenBank/DDBJ databases">
        <title>Large-scale bioinformatics analysis of Bacillus genomes uncovers conserved roles of natural products in bacterial physiology.</title>
        <authorList>
            <consortium name="Agbiome Team Llc"/>
            <person name="Bleich R.M."/>
            <person name="Grubbs K.J."/>
            <person name="Santa Maria K.C."/>
            <person name="Allen S.E."/>
            <person name="Farag S."/>
            <person name="Shank E.A."/>
            <person name="Bowers A."/>
        </authorList>
    </citation>
    <scope>NUCLEOTIDE SEQUENCE [LARGE SCALE GENOMIC DNA]</scope>
    <source>
        <strain evidence="3 4">AFS089089</strain>
    </source>
</reference>
<feature type="non-terminal residue" evidence="3">
    <location>
        <position position="81"/>
    </location>
</feature>
<dbReference type="InterPro" id="IPR010090">
    <property type="entry name" value="Phage_tape_meas"/>
</dbReference>
<feature type="domain" description="Phage tail tape measure protein" evidence="2">
    <location>
        <begin position="1"/>
        <end position="81"/>
    </location>
</feature>
<feature type="non-terminal residue" evidence="3">
    <location>
        <position position="1"/>
    </location>
</feature>
<dbReference type="PANTHER" id="PTHR37813">
    <property type="entry name" value="FELS-2 PROPHAGE PROTEIN"/>
    <property type="match status" value="1"/>
</dbReference>
<protein>
    <submittedName>
        <fullName evidence="3">Phage tail tape measure protein</fullName>
    </submittedName>
</protein>
<dbReference type="Pfam" id="PF10145">
    <property type="entry name" value="PhageMin_Tail"/>
    <property type="match status" value="1"/>
</dbReference>
<accession>A0A9X6TG62</accession>
<dbReference type="EMBL" id="NVNL01000222">
    <property type="protein sequence ID" value="PEA85604.1"/>
    <property type="molecule type" value="Genomic_DNA"/>
</dbReference>
<dbReference type="Proteomes" id="UP000220702">
    <property type="component" value="Unassembled WGS sequence"/>
</dbReference>
<sequence length="81" mass="8105">GSETKFSASQAAEGMHYLGMAGFKTNDIMKAMPGMLSLAAAGQLDLGRAADITSNIMSGFGLKADTAGHAADVLAKAAANS</sequence>
<evidence type="ECO:0000256" key="1">
    <source>
        <dbReference type="ARBA" id="ARBA00022612"/>
    </source>
</evidence>
<dbReference type="AlphaFoldDB" id="A0A9X6TG62"/>
<name>A0A9X6TG62_BACTU</name>
<comment type="caution">
    <text evidence="3">The sequence shown here is derived from an EMBL/GenBank/DDBJ whole genome shotgun (WGS) entry which is preliminary data.</text>
</comment>
<dbReference type="RefSeq" id="WP_098903010.1">
    <property type="nucleotide sequence ID" value="NZ_NVNL01000222.1"/>
</dbReference>
<evidence type="ECO:0000313" key="4">
    <source>
        <dbReference type="Proteomes" id="UP000220702"/>
    </source>
</evidence>
<evidence type="ECO:0000259" key="2">
    <source>
        <dbReference type="Pfam" id="PF10145"/>
    </source>
</evidence>
<gene>
    <name evidence="3" type="ORF">CON71_34855</name>
</gene>
<keyword evidence="1" id="KW-1188">Viral release from host cell</keyword>
<organism evidence="3 4">
    <name type="scientific">Bacillus thuringiensis</name>
    <dbReference type="NCBI Taxonomy" id="1428"/>
    <lineage>
        <taxon>Bacteria</taxon>
        <taxon>Bacillati</taxon>
        <taxon>Bacillota</taxon>
        <taxon>Bacilli</taxon>
        <taxon>Bacillales</taxon>
        <taxon>Bacillaceae</taxon>
        <taxon>Bacillus</taxon>
        <taxon>Bacillus cereus group</taxon>
    </lineage>
</organism>
<evidence type="ECO:0000313" key="3">
    <source>
        <dbReference type="EMBL" id="PEA85604.1"/>
    </source>
</evidence>
<dbReference type="PANTHER" id="PTHR37813:SF1">
    <property type="entry name" value="FELS-2 PROPHAGE PROTEIN"/>
    <property type="match status" value="1"/>
</dbReference>